<gene>
    <name evidence="2" type="ORF">VLK81_03685</name>
</gene>
<dbReference type="Pfam" id="PF09371">
    <property type="entry name" value="Tex_N"/>
    <property type="match status" value="1"/>
</dbReference>
<comment type="caution">
    <text evidence="2">The sequence shown here is derived from an EMBL/GenBank/DDBJ whole genome shotgun (WGS) entry which is preliminary data.</text>
</comment>
<dbReference type="InterPro" id="IPR018974">
    <property type="entry name" value="Tex-like_N"/>
</dbReference>
<evidence type="ECO:0000259" key="1">
    <source>
        <dbReference type="Pfam" id="PF09371"/>
    </source>
</evidence>
<organism evidence="2 3">
    <name type="scientific">Citroniella saccharovorans</name>
    <dbReference type="NCBI Taxonomy" id="2053367"/>
    <lineage>
        <taxon>Bacteria</taxon>
        <taxon>Bacillati</taxon>
        <taxon>Bacillota</taxon>
        <taxon>Tissierellia</taxon>
        <taxon>Tissierellales</taxon>
        <taxon>Peptoniphilaceae</taxon>
        <taxon>Citroniella</taxon>
    </lineage>
</organism>
<name>A0AAW9MT06_9FIRM</name>
<evidence type="ECO:0000313" key="3">
    <source>
        <dbReference type="Proteomes" id="UP001357733"/>
    </source>
</evidence>
<dbReference type="InterPro" id="IPR023319">
    <property type="entry name" value="Tex-like_HTH_dom_sf"/>
</dbReference>
<dbReference type="AlphaFoldDB" id="A0AAW9MT06"/>
<keyword evidence="3" id="KW-1185">Reference proteome</keyword>
<feature type="domain" description="Tex-like protein N-terminal" evidence="1">
    <location>
        <begin position="2"/>
        <end position="67"/>
    </location>
</feature>
<dbReference type="SUPFAM" id="SSF158832">
    <property type="entry name" value="Tex N-terminal region-like"/>
    <property type="match status" value="1"/>
</dbReference>
<dbReference type="Proteomes" id="UP001357733">
    <property type="component" value="Unassembled WGS sequence"/>
</dbReference>
<dbReference type="EMBL" id="JAYKOT010000003">
    <property type="protein sequence ID" value="MEB3429130.1"/>
    <property type="molecule type" value="Genomic_DNA"/>
</dbReference>
<protein>
    <submittedName>
        <fullName evidence="2">Tex-like N-terminal domain-containing protein</fullName>
    </submittedName>
</protein>
<dbReference type="Gene3D" id="1.10.10.650">
    <property type="entry name" value="RuvA domain 2-like"/>
    <property type="match status" value="1"/>
</dbReference>
<accession>A0AAW9MT06</accession>
<reference evidence="2 3" key="1">
    <citation type="submission" date="2024-01" db="EMBL/GenBank/DDBJ databases">
        <title>Complete genome sequence of Citroniella saccharovorans strain M6.X9, isolated from human fecal sample.</title>
        <authorList>
            <person name="Cheng G."/>
            <person name="Westerholm M."/>
            <person name="Schnurer A."/>
        </authorList>
    </citation>
    <scope>NUCLEOTIDE SEQUENCE [LARGE SCALE GENOMIC DNA]</scope>
    <source>
        <strain evidence="2 3">DSM 29873</strain>
    </source>
</reference>
<evidence type="ECO:0000313" key="2">
    <source>
        <dbReference type="EMBL" id="MEB3429130.1"/>
    </source>
</evidence>
<proteinExistence type="predicted"/>
<sequence>MKNLKLKKKHAENIVKLLDEGSTVPFIARYRKEMTGAMTDENLRLFKERLDYLRGFYARKESILKLIGRKRSFN</sequence>
<dbReference type="RefSeq" id="WP_324619295.1">
    <property type="nucleotide sequence ID" value="NZ_JAYKOT010000003.1"/>
</dbReference>